<accession>A0A9Q0BU51</accession>
<comment type="caution">
    <text evidence="1">The sequence shown here is derived from an EMBL/GenBank/DDBJ whole genome shotgun (WGS) entry which is preliminary data.</text>
</comment>
<sequence length="88" mass="10237">MALGTCSEASTLLSRTETPSEAVALLWMHPTLMSRSPWVCTFGLFWMTTRAEMKVLGKDKILDTVRHMIRLENKLGRVYYYPCYLRYV</sequence>
<evidence type="ECO:0000313" key="1">
    <source>
        <dbReference type="EMBL" id="KAI8044286.1"/>
    </source>
</evidence>
<reference evidence="1" key="1">
    <citation type="journal article" date="2023" name="Genome Biol. Evol.">
        <title>Long-read-based Genome Assembly of Drosophila gunungcola Reveals Fewer Chemosensory Genes in Flower-breeding Species.</title>
        <authorList>
            <person name="Negi A."/>
            <person name="Liao B.Y."/>
            <person name="Yeh S.D."/>
        </authorList>
    </citation>
    <scope>NUCLEOTIDE SEQUENCE</scope>
    <source>
        <strain evidence="1">Sukarami</strain>
    </source>
</reference>
<proteinExistence type="predicted"/>
<gene>
    <name evidence="1" type="ORF">M5D96_000437</name>
</gene>
<dbReference type="EMBL" id="JAMKOV010000001">
    <property type="protein sequence ID" value="KAI8044286.1"/>
    <property type="molecule type" value="Genomic_DNA"/>
</dbReference>
<protein>
    <submittedName>
        <fullName evidence="1">Uncharacterized protein</fullName>
    </submittedName>
</protein>
<dbReference type="Proteomes" id="UP001059596">
    <property type="component" value="Chromosome 3R"/>
</dbReference>
<keyword evidence="2" id="KW-1185">Reference proteome</keyword>
<organism evidence="1 2">
    <name type="scientific">Drosophila gunungcola</name>
    <name type="common">fruit fly</name>
    <dbReference type="NCBI Taxonomy" id="103775"/>
    <lineage>
        <taxon>Eukaryota</taxon>
        <taxon>Metazoa</taxon>
        <taxon>Ecdysozoa</taxon>
        <taxon>Arthropoda</taxon>
        <taxon>Hexapoda</taxon>
        <taxon>Insecta</taxon>
        <taxon>Pterygota</taxon>
        <taxon>Neoptera</taxon>
        <taxon>Endopterygota</taxon>
        <taxon>Diptera</taxon>
        <taxon>Brachycera</taxon>
        <taxon>Muscomorpha</taxon>
        <taxon>Ephydroidea</taxon>
        <taxon>Drosophilidae</taxon>
        <taxon>Drosophila</taxon>
        <taxon>Sophophora</taxon>
    </lineage>
</organism>
<evidence type="ECO:0000313" key="2">
    <source>
        <dbReference type="Proteomes" id="UP001059596"/>
    </source>
</evidence>
<dbReference type="AlphaFoldDB" id="A0A9Q0BU51"/>
<name>A0A9Q0BU51_9MUSC</name>